<dbReference type="NCBIfam" id="TIGR02795">
    <property type="entry name" value="tol_pal_ybgF"/>
    <property type="match status" value="1"/>
</dbReference>
<reference evidence="3" key="1">
    <citation type="submission" date="2012-02" db="EMBL/GenBank/DDBJ databases">
        <title>Complete genome sequence of Rickettsia parkeri strain Portsmouth.</title>
        <authorList>
            <person name="Johnson S.L."/>
            <person name="Munk A.C."/>
            <person name="Han S."/>
            <person name="Bruce D.C."/>
            <person name="Dasch G.A."/>
        </authorList>
    </citation>
    <scope>NUCLEOTIDE SEQUENCE [LARGE SCALE GENOMIC DNA]</scope>
    <source>
        <strain evidence="3">CA410</strain>
    </source>
</reference>
<keyword evidence="1" id="KW-0574">Periplasm</keyword>
<comment type="function">
    <text evidence="1">Mediates coordination of peptidoglycan synthesis and outer membrane constriction during cell division.</text>
</comment>
<feature type="coiled-coil region" evidence="1">
    <location>
        <begin position="33"/>
        <end position="67"/>
    </location>
</feature>
<keyword evidence="1" id="KW-0732">Signal</keyword>
<accession>A0ABN4ABX2</accession>
<dbReference type="InterPro" id="IPR019734">
    <property type="entry name" value="TPR_rpt"/>
</dbReference>
<dbReference type="RefSeq" id="WP_012148410.1">
    <property type="nucleotide sequence ID" value="NC_016929.1"/>
</dbReference>
<dbReference type="InterPro" id="IPR014162">
    <property type="entry name" value="CpoB_C"/>
</dbReference>
<protein>
    <recommendedName>
        <fullName evidence="1">Cell division coordinator CpoB</fullName>
    </recommendedName>
</protein>
<sequence>MRLIILLFTFLFSIVSFGESETIKGKPLKYVVNNDFENRLDEQEKEIRRLIGEVEVLQHKIDLLTQNSNIPNQEENTEISEDNNSKSQDVFDVVLLRDMPDDTASKKPITVNQDIAPDKQAYDLALAAYKDNKLTEAQDKFKDFIKKYTNSSLISNAYFWYGECFFKQKDYNGAAVNYLKGYKESPKGAKSSDGLLKLALSLGELKKTQEACNMLAKLDREFPTNRTVALKKMTEDAKIKFGCKNK</sequence>
<name>A0ABN4ABX2_RICCA</name>
<dbReference type="Proteomes" id="UP000007878">
    <property type="component" value="Chromosome"/>
</dbReference>
<keyword evidence="1" id="KW-0175">Coiled coil</keyword>
<comment type="subcellular location">
    <subcellularLocation>
        <location evidence="1">Periplasm</location>
    </subcellularLocation>
</comment>
<dbReference type="Pfam" id="PF13432">
    <property type="entry name" value="TPR_16"/>
    <property type="match status" value="1"/>
</dbReference>
<dbReference type="InterPro" id="IPR011990">
    <property type="entry name" value="TPR-like_helical_dom_sf"/>
</dbReference>
<gene>
    <name evidence="1" type="primary">cpoB</name>
    <name evidence="2" type="ORF">RCA_01250</name>
</gene>
<organism evidence="2 3">
    <name type="scientific">Rickettsia canadensis str. CA410</name>
    <dbReference type="NCBI Taxonomy" id="1105107"/>
    <lineage>
        <taxon>Bacteria</taxon>
        <taxon>Pseudomonadati</taxon>
        <taxon>Pseudomonadota</taxon>
        <taxon>Alphaproteobacteria</taxon>
        <taxon>Rickettsiales</taxon>
        <taxon>Rickettsiaceae</taxon>
        <taxon>Rickettsieae</taxon>
        <taxon>Rickettsia</taxon>
        <taxon>belli group</taxon>
    </lineage>
</organism>
<dbReference type="InterPro" id="IPR034706">
    <property type="entry name" value="CpoB"/>
</dbReference>
<dbReference type="EMBL" id="CP003304">
    <property type="protein sequence ID" value="AFB20827.1"/>
    <property type="molecule type" value="Genomic_DNA"/>
</dbReference>
<keyword evidence="1" id="KW-0132">Cell division</keyword>
<evidence type="ECO:0000256" key="1">
    <source>
        <dbReference type="HAMAP-Rule" id="MF_02066"/>
    </source>
</evidence>
<keyword evidence="1" id="KW-0131">Cell cycle</keyword>
<evidence type="ECO:0000313" key="2">
    <source>
        <dbReference type="EMBL" id="AFB20827.1"/>
    </source>
</evidence>
<dbReference type="SUPFAM" id="SSF48452">
    <property type="entry name" value="TPR-like"/>
    <property type="match status" value="1"/>
</dbReference>
<dbReference type="Pfam" id="PF13174">
    <property type="entry name" value="TPR_6"/>
    <property type="match status" value="1"/>
</dbReference>
<evidence type="ECO:0000313" key="3">
    <source>
        <dbReference type="Proteomes" id="UP000007878"/>
    </source>
</evidence>
<proteinExistence type="inferred from homology"/>
<comment type="similarity">
    <text evidence="1">Belongs to the CpoB family.</text>
</comment>
<dbReference type="HAMAP" id="MF_02066">
    <property type="entry name" value="CpoB"/>
    <property type="match status" value="1"/>
</dbReference>
<dbReference type="Gene3D" id="1.25.40.10">
    <property type="entry name" value="Tetratricopeptide repeat domain"/>
    <property type="match status" value="1"/>
</dbReference>
<keyword evidence="3" id="KW-1185">Reference proteome</keyword>